<dbReference type="PANTHER" id="PTHR41271:SF1">
    <property type="entry name" value="DUF402 DOMAIN-CONTAINING PROTEIN"/>
    <property type="match status" value="1"/>
</dbReference>
<name>A0A6V7RQI6_9STAP</name>
<protein>
    <recommendedName>
        <fullName evidence="1">DUF402 domain-containing protein</fullName>
    </recommendedName>
</protein>
<dbReference type="PANTHER" id="PTHR41271">
    <property type="entry name" value="DUF402 DOMAIN-CONTAINING PROTEIN"/>
    <property type="match status" value="1"/>
</dbReference>
<dbReference type="InterPro" id="IPR035930">
    <property type="entry name" value="FomD-like_sf"/>
</dbReference>
<dbReference type="Gene3D" id="2.40.380.10">
    <property type="entry name" value="FomD-like"/>
    <property type="match status" value="1"/>
</dbReference>
<accession>A0A6V7RQI6</accession>
<dbReference type="EMBL" id="CAJEWD010000008">
    <property type="protein sequence ID" value="CAD2080659.1"/>
    <property type="molecule type" value="Genomic_DNA"/>
</dbReference>
<evidence type="ECO:0000259" key="1">
    <source>
        <dbReference type="Pfam" id="PF04167"/>
    </source>
</evidence>
<gene>
    <name evidence="2" type="ORF">JEODO184_01987</name>
</gene>
<proteinExistence type="predicted"/>
<dbReference type="Pfam" id="PF04167">
    <property type="entry name" value="DUF402"/>
    <property type="match status" value="1"/>
</dbReference>
<evidence type="ECO:0000313" key="3">
    <source>
        <dbReference type="Proteomes" id="UP000589351"/>
    </source>
</evidence>
<keyword evidence="3" id="KW-1185">Reference proteome</keyword>
<comment type="caution">
    <text evidence="2">The sequence shown here is derived from an EMBL/GenBank/DDBJ whole genome shotgun (WGS) entry which is preliminary data.</text>
</comment>
<sequence>MKIKYLNKKKWRRLLRSKYDEKIISYQGSDILVGIIYMYKVRDPLVVSVVGEDTLVAANNYKWLQLMPASTNYSITVMYDEKWQEIQYYFDINKSHTLELGKARREDLYLDVLVLPDGRFELVDEDDIKRAFKKGRITAKERDFAYKVANDLMDDIANDFSKYKALASYALKEIKKSGHSNKNS</sequence>
<evidence type="ECO:0000313" key="2">
    <source>
        <dbReference type="EMBL" id="CAD2080659.1"/>
    </source>
</evidence>
<dbReference type="SUPFAM" id="SSF159234">
    <property type="entry name" value="FomD-like"/>
    <property type="match status" value="1"/>
</dbReference>
<dbReference type="RefSeq" id="WP_185126481.1">
    <property type="nucleotide sequence ID" value="NZ_CAJEWD010000008.1"/>
</dbReference>
<feature type="domain" description="DUF402" evidence="1">
    <location>
        <begin position="64"/>
        <end position="158"/>
    </location>
</feature>
<organism evidence="2 3">
    <name type="scientific">Jeotgalicoccus meleagridis</name>
    <dbReference type="NCBI Taxonomy" id="2759181"/>
    <lineage>
        <taxon>Bacteria</taxon>
        <taxon>Bacillati</taxon>
        <taxon>Bacillota</taxon>
        <taxon>Bacilli</taxon>
        <taxon>Bacillales</taxon>
        <taxon>Staphylococcaceae</taxon>
        <taxon>Jeotgalicoccus</taxon>
    </lineage>
</organism>
<dbReference type="AlphaFoldDB" id="A0A6V7RQI6"/>
<reference evidence="2 3" key="1">
    <citation type="submission" date="2020-07" db="EMBL/GenBank/DDBJ databases">
        <authorList>
            <person name="Criscuolo A."/>
        </authorList>
    </citation>
    <scope>NUCLEOTIDE SEQUENCE [LARGE SCALE GENOMIC DNA]</scope>
    <source>
        <strain evidence="2">CIP111649</strain>
    </source>
</reference>
<dbReference type="Proteomes" id="UP000589351">
    <property type="component" value="Unassembled WGS sequence"/>
</dbReference>
<dbReference type="InterPro" id="IPR007295">
    <property type="entry name" value="DUF402"/>
</dbReference>